<dbReference type="AlphaFoldDB" id="A0A7W1X930"/>
<comment type="similarity">
    <text evidence="1 7 8">Belongs to the universal ribosomal protein uL16 family.</text>
</comment>
<dbReference type="NCBIfam" id="TIGR01164">
    <property type="entry name" value="rplP_bact"/>
    <property type="match status" value="1"/>
</dbReference>
<dbReference type="CDD" id="cd01433">
    <property type="entry name" value="Ribosomal_L16_L10e"/>
    <property type="match status" value="1"/>
</dbReference>
<evidence type="ECO:0000313" key="10">
    <source>
        <dbReference type="EMBL" id="MBA4542350.1"/>
    </source>
</evidence>
<keyword evidence="5 7" id="KW-0687">Ribonucleoprotein</keyword>
<dbReference type="GO" id="GO:0019843">
    <property type="term" value="F:rRNA binding"/>
    <property type="evidence" value="ECO:0007669"/>
    <property type="project" value="UniProtKB-UniRule"/>
</dbReference>
<dbReference type="FunFam" id="3.90.1170.10:FF:000001">
    <property type="entry name" value="50S ribosomal protein L16"/>
    <property type="match status" value="1"/>
</dbReference>
<dbReference type="GO" id="GO:0000049">
    <property type="term" value="F:tRNA binding"/>
    <property type="evidence" value="ECO:0007669"/>
    <property type="project" value="UniProtKB-KW"/>
</dbReference>
<dbReference type="GO" id="GO:0003735">
    <property type="term" value="F:structural constituent of ribosome"/>
    <property type="evidence" value="ECO:0007669"/>
    <property type="project" value="InterPro"/>
</dbReference>
<evidence type="ECO:0000256" key="6">
    <source>
        <dbReference type="ARBA" id="ARBA00035198"/>
    </source>
</evidence>
<evidence type="ECO:0000313" key="11">
    <source>
        <dbReference type="Proteomes" id="UP000530514"/>
    </source>
</evidence>
<dbReference type="HAMAP" id="MF_01342">
    <property type="entry name" value="Ribosomal_uL16"/>
    <property type="match status" value="1"/>
</dbReference>
<dbReference type="Proteomes" id="UP000530514">
    <property type="component" value="Unassembled WGS sequence"/>
</dbReference>
<evidence type="ECO:0000256" key="1">
    <source>
        <dbReference type="ARBA" id="ARBA00008931"/>
    </source>
</evidence>
<dbReference type="PANTHER" id="PTHR12220">
    <property type="entry name" value="50S/60S RIBOSOMAL PROTEIN L16"/>
    <property type="match status" value="1"/>
</dbReference>
<evidence type="ECO:0000256" key="8">
    <source>
        <dbReference type="RuleBase" id="RU004413"/>
    </source>
</evidence>
<proteinExistence type="inferred from homology"/>
<dbReference type="Gene3D" id="3.90.1170.10">
    <property type="entry name" value="Ribosomal protein L10e/L16"/>
    <property type="match status" value="1"/>
</dbReference>
<protein>
    <recommendedName>
        <fullName evidence="6 7">Large ribosomal subunit protein uL16</fullName>
    </recommendedName>
</protein>
<dbReference type="PRINTS" id="PR00060">
    <property type="entry name" value="RIBOSOMALL16"/>
</dbReference>
<evidence type="ECO:0000256" key="7">
    <source>
        <dbReference type="HAMAP-Rule" id="MF_01342"/>
    </source>
</evidence>
<evidence type="ECO:0000256" key="2">
    <source>
        <dbReference type="ARBA" id="ARBA00011838"/>
    </source>
</evidence>
<evidence type="ECO:0000256" key="9">
    <source>
        <dbReference type="RuleBase" id="RU004414"/>
    </source>
</evidence>
<name>A0A7W1X930_9BACL</name>
<reference evidence="10 11" key="1">
    <citation type="submission" date="2020-07" db="EMBL/GenBank/DDBJ databases">
        <authorList>
            <person name="Feng H."/>
        </authorList>
    </citation>
    <scope>NUCLEOTIDE SEQUENCE [LARGE SCALE GENOMIC DNA]</scope>
    <source>
        <strain evidence="11">s-11</strain>
    </source>
</reference>
<dbReference type="RefSeq" id="WP_033100609.1">
    <property type="nucleotide sequence ID" value="NZ_JACEIP010000006.1"/>
</dbReference>
<accession>A0A7W1X930</accession>
<gene>
    <name evidence="7 10" type="primary">rplP</name>
    <name evidence="10" type="ORF">H1164_05465</name>
</gene>
<evidence type="ECO:0000256" key="4">
    <source>
        <dbReference type="ARBA" id="ARBA00022980"/>
    </source>
</evidence>
<organism evidence="10 11">
    <name type="scientific">Thermoactinomyces daqus</name>
    <dbReference type="NCBI Taxonomy" id="1329516"/>
    <lineage>
        <taxon>Bacteria</taxon>
        <taxon>Bacillati</taxon>
        <taxon>Bacillota</taxon>
        <taxon>Bacilli</taxon>
        <taxon>Bacillales</taxon>
        <taxon>Thermoactinomycetaceae</taxon>
        <taxon>Thermoactinomyces</taxon>
    </lineage>
</organism>
<dbReference type="Pfam" id="PF00252">
    <property type="entry name" value="Ribosomal_L16"/>
    <property type="match status" value="1"/>
</dbReference>
<keyword evidence="7 9" id="KW-0694">RNA-binding</keyword>
<keyword evidence="7 9" id="KW-0699">rRNA-binding</keyword>
<comment type="caution">
    <text evidence="10">The sequence shown here is derived from an EMBL/GenBank/DDBJ whole genome shotgun (WGS) entry which is preliminary data.</text>
</comment>
<keyword evidence="4 7" id="KW-0689">Ribosomal protein</keyword>
<keyword evidence="11" id="KW-1185">Reference proteome</keyword>
<sequence>MLMPKRVKFRRPHRPRKLTGRAKGGTEVAFGEYGLQALEPAWITNRQIEAARIAMTRYIKRGGKVWIKIFPDHPITQKPLEVRMGSGKGSPEKWVAVVKPGKILFELAGVPEETAREAMRLAAHKLPIKTKFVKREEAGGNE</sequence>
<dbReference type="EMBL" id="JACEIP010000006">
    <property type="protein sequence ID" value="MBA4542350.1"/>
    <property type="molecule type" value="Genomic_DNA"/>
</dbReference>
<dbReference type="GO" id="GO:0006412">
    <property type="term" value="P:translation"/>
    <property type="evidence" value="ECO:0007669"/>
    <property type="project" value="UniProtKB-UniRule"/>
</dbReference>
<evidence type="ECO:0000256" key="3">
    <source>
        <dbReference type="ARBA" id="ARBA00022555"/>
    </source>
</evidence>
<dbReference type="PROSITE" id="PS00586">
    <property type="entry name" value="RIBOSOMAL_L16_1"/>
    <property type="match status" value="1"/>
</dbReference>
<dbReference type="SUPFAM" id="SSF54686">
    <property type="entry name" value="Ribosomal protein L16p/L10e"/>
    <property type="match status" value="1"/>
</dbReference>
<dbReference type="InterPro" id="IPR020798">
    <property type="entry name" value="Ribosomal_uL16_CS"/>
</dbReference>
<dbReference type="InterPro" id="IPR016180">
    <property type="entry name" value="Ribosomal_uL16_dom"/>
</dbReference>
<keyword evidence="3 7" id="KW-0820">tRNA-binding</keyword>
<dbReference type="PROSITE" id="PS00701">
    <property type="entry name" value="RIBOSOMAL_L16_2"/>
    <property type="match status" value="1"/>
</dbReference>
<comment type="subunit">
    <text evidence="2 7 9">Part of the 50S ribosomal subunit.</text>
</comment>
<dbReference type="PANTHER" id="PTHR12220:SF13">
    <property type="entry name" value="LARGE RIBOSOMAL SUBUNIT PROTEIN UL16M"/>
    <property type="match status" value="1"/>
</dbReference>
<evidence type="ECO:0000256" key="5">
    <source>
        <dbReference type="ARBA" id="ARBA00023274"/>
    </source>
</evidence>
<dbReference type="InterPro" id="IPR000114">
    <property type="entry name" value="Ribosomal_uL16_bact-type"/>
</dbReference>
<dbReference type="InterPro" id="IPR047873">
    <property type="entry name" value="Ribosomal_uL16"/>
</dbReference>
<comment type="function">
    <text evidence="7 9">Binds 23S rRNA and is also seen to make contacts with the A and possibly P site tRNAs.</text>
</comment>
<dbReference type="OrthoDB" id="9802589at2"/>
<dbReference type="InterPro" id="IPR036920">
    <property type="entry name" value="Ribosomal_uL16_sf"/>
</dbReference>
<dbReference type="GO" id="GO:0022625">
    <property type="term" value="C:cytosolic large ribosomal subunit"/>
    <property type="evidence" value="ECO:0007669"/>
    <property type="project" value="TreeGrafter"/>
</dbReference>